<protein>
    <recommendedName>
        <fullName evidence="3">DUF4220 domain-containing protein</fullName>
    </recommendedName>
</protein>
<evidence type="ECO:0000313" key="4">
    <source>
        <dbReference type="EMBL" id="PAN25504.1"/>
    </source>
</evidence>
<keyword evidence="2" id="KW-0812">Transmembrane</keyword>
<gene>
    <name evidence="4" type="ORF">PAHAL_4G307100</name>
</gene>
<dbReference type="Gramene" id="PAN25504">
    <property type="protein sequence ID" value="PAN25504"/>
    <property type="gene ID" value="PAHAL_4G307100"/>
</dbReference>
<feature type="domain" description="DUF4220" evidence="3">
    <location>
        <begin position="82"/>
        <end position="428"/>
    </location>
</feature>
<evidence type="ECO:0000256" key="2">
    <source>
        <dbReference type="SAM" id="Phobius"/>
    </source>
</evidence>
<feature type="transmembrane region" description="Helical" evidence="2">
    <location>
        <begin position="20"/>
        <end position="38"/>
    </location>
</feature>
<evidence type="ECO:0000259" key="3">
    <source>
        <dbReference type="Pfam" id="PF13968"/>
    </source>
</evidence>
<accession>A0A2S3HLE2</accession>
<feature type="transmembrane region" description="Helical" evidence="2">
    <location>
        <begin position="324"/>
        <end position="348"/>
    </location>
</feature>
<organism evidence="4">
    <name type="scientific">Panicum hallii</name>
    <dbReference type="NCBI Taxonomy" id="206008"/>
    <lineage>
        <taxon>Eukaryota</taxon>
        <taxon>Viridiplantae</taxon>
        <taxon>Streptophyta</taxon>
        <taxon>Embryophyta</taxon>
        <taxon>Tracheophyta</taxon>
        <taxon>Spermatophyta</taxon>
        <taxon>Magnoliopsida</taxon>
        <taxon>Liliopsida</taxon>
        <taxon>Poales</taxon>
        <taxon>Poaceae</taxon>
        <taxon>PACMAD clade</taxon>
        <taxon>Panicoideae</taxon>
        <taxon>Panicodae</taxon>
        <taxon>Paniceae</taxon>
        <taxon>Panicinae</taxon>
        <taxon>Panicum</taxon>
        <taxon>Panicum sect. Panicum</taxon>
    </lineage>
</organism>
<dbReference type="AlphaFoldDB" id="A0A2S3HLE2"/>
<feature type="transmembrane region" description="Helical" evidence="2">
    <location>
        <begin position="227"/>
        <end position="244"/>
    </location>
</feature>
<feature type="transmembrane region" description="Helical" evidence="2">
    <location>
        <begin position="355"/>
        <end position="374"/>
    </location>
</feature>
<dbReference type="PANTHER" id="PTHR31325">
    <property type="entry name" value="OS01G0798800 PROTEIN-RELATED"/>
    <property type="match status" value="1"/>
</dbReference>
<proteinExistence type="predicted"/>
<feature type="transmembrane region" description="Helical" evidence="2">
    <location>
        <begin position="133"/>
        <end position="159"/>
    </location>
</feature>
<dbReference type="InterPro" id="IPR007658">
    <property type="entry name" value="DUF594"/>
</dbReference>
<feature type="region of interest" description="Disordered" evidence="1">
    <location>
        <begin position="263"/>
        <end position="290"/>
    </location>
</feature>
<evidence type="ECO:0000256" key="1">
    <source>
        <dbReference type="SAM" id="MobiDB-lite"/>
    </source>
</evidence>
<keyword evidence="2" id="KW-0472">Membrane</keyword>
<keyword evidence="2" id="KW-1133">Transmembrane helix</keyword>
<sequence>MTMMTDTQAPPTPGSKMEPAYVLAPLGVFLLICQLILCRAARSCRWSNHWLFPYVAEAGDYLPNVLGSVAMASIPDEPSAVVLLLYLVVLNNSMAAYDREKVSLRYLWTAVNVVCFAYRALSAVGRADLGGAGMYAGAYAIVAAMLGAYTYCNVLVALVRAGKHYPEAIAEHMIAEHMSATEHVPQTKDQYNASTLEGYRYVVLLEPRKRTVDQIFAGGEERRRKDLCLSFALFQLLFCLYQGVPWYQNASDQKSQKLVVEGLLGRRPPPPVPPRRQQQQQEEAHHDQATRRGFGVVEAELAFLHDHIHGGCILWSPGSGAFRALYYVLKAAMAAIMHVAGLALCLAWDRPRVSVVISPLLLYLLFDLLQVVLYCRSDRWMVSYVCHPDAWQQRCFGRFISLIRPREPNINRSYFYWLDSVHQYSLLEETSTALWDSIGRRSSSTPFRQASLYSHGARPSGPVALPPSLKLRIAEVLGGTSCPVAVPPLVERAQWFRGKEPKQKIDVILKWHIATSYCEMLLLQRGTLLHGSRSRECAVVLSKYCAYLVAFRPELLPCPDTVTRCTFCNVLGEVVSLVGGQRSLRSRLATLRQRREARNVAARGLSSQDAGILTEGLKLGHLLFTKMESSQQDLWAILERIWVKLILGVAPQESAHDATYAKSHGRCLAQGGEFLTYLWALLSHAGVQKHSSWPPCIRNETVTRWDGFIPNFMYN</sequence>
<dbReference type="Pfam" id="PF13968">
    <property type="entry name" value="DUF4220"/>
    <property type="match status" value="1"/>
</dbReference>
<dbReference type="Pfam" id="PF04578">
    <property type="entry name" value="DUF594"/>
    <property type="match status" value="1"/>
</dbReference>
<dbReference type="Proteomes" id="UP000243499">
    <property type="component" value="Chromosome 4"/>
</dbReference>
<reference evidence="4" key="1">
    <citation type="submission" date="2018-04" db="EMBL/GenBank/DDBJ databases">
        <title>WGS assembly of Panicum hallii.</title>
        <authorList>
            <person name="Lovell J."/>
            <person name="Jenkins J."/>
            <person name="Lowry D."/>
            <person name="Mamidi S."/>
            <person name="Sreedasyam A."/>
            <person name="Weng X."/>
            <person name="Barry K."/>
            <person name="Bonette J."/>
            <person name="Campitelli B."/>
            <person name="Daum C."/>
            <person name="Gordon S."/>
            <person name="Gould B."/>
            <person name="Lipzen A."/>
            <person name="Macqueen A."/>
            <person name="Palacio-Mejia J."/>
            <person name="Plott C."/>
            <person name="Shakirov E."/>
            <person name="Shu S."/>
            <person name="Yoshinaga Y."/>
            <person name="Zane M."/>
            <person name="Rokhsar D."/>
            <person name="Grimwood J."/>
            <person name="Schmutz J."/>
            <person name="Juenger T."/>
        </authorList>
    </citation>
    <scope>NUCLEOTIDE SEQUENCE [LARGE SCALE GENOMIC DNA]</scope>
    <source>
        <strain evidence="4">FIL2</strain>
    </source>
</reference>
<name>A0A2S3HLE2_9POAL</name>
<dbReference type="EMBL" id="CM008049">
    <property type="protein sequence ID" value="PAN25504.1"/>
    <property type="molecule type" value="Genomic_DNA"/>
</dbReference>
<dbReference type="InterPro" id="IPR025315">
    <property type="entry name" value="DUF4220"/>
</dbReference>
<feature type="transmembrane region" description="Helical" evidence="2">
    <location>
        <begin position="104"/>
        <end position="121"/>
    </location>
</feature>